<dbReference type="Proteomes" id="UP000007978">
    <property type="component" value="Chromosome 3"/>
</dbReference>
<sequence>MDDDFTTWLNDERRCTADAPVYDASLYTATCNRQFQSIEVIHGTFQAAGKLHGDLRHPQPPPVSSTGCDTGPHGVERHSFQFIAQLGSTQPELAVSCINSNLDKRQNWSFHQKPTNTYNSIFQVHRHSRAVRFVSLQLSTHHVTSP</sequence>
<keyword evidence="2" id="KW-1185">Reference proteome</keyword>
<dbReference type="RefSeq" id="XP_009263712.1">
    <property type="nucleotide sequence ID" value="XM_009265437.1"/>
</dbReference>
<name>K3VWG2_FUSPC</name>
<organism evidence="1 2">
    <name type="scientific">Fusarium pseudograminearum (strain CS3096)</name>
    <name type="common">Wheat and barley crown-rot fungus</name>
    <dbReference type="NCBI Taxonomy" id="1028729"/>
    <lineage>
        <taxon>Eukaryota</taxon>
        <taxon>Fungi</taxon>
        <taxon>Dikarya</taxon>
        <taxon>Ascomycota</taxon>
        <taxon>Pezizomycotina</taxon>
        <taxon>Sordariomycetes</taxon>
        <taxon>Hypocreomycetidae</taxon>
        <taxon>Hypocreales</taxon>
        <taxon>Nectriaceae</taxon>
        <taxon>Fusarium</taxon>
    </lineage>
</organism>
<proteinExistence type="predicted"/>
<protein>
    <submittedName>
        <fullName evidence="1">Uncharacterized protein</fullName>
    </submittedName>
</protein>
<dbReference type="AlphaFoldDB" id="K3VWG2"/>
<comment type="caution">
    <text evidence="1">The sequence shown here is derived from an EMBL/GenBank/DDBJ whole genome shotgun (WGS) entry which is preliminary data.</text>
</comment>
<dbReference type="HOGENOM" id="CLU_1777566_0_0_1"/>
<reference evidence="1 2" key="1">
    <citation type="journal article" date="2012" name="PLoS Pathog.">
        <title>Comparative pathogenomics reveals horizontally acquired novel virulence genes in fungi infecting cereal hosts.</title>
        <authorList>
            <person name="Gardiner D.M."/>
            <person name="McDonald M.C."/>
            <person name="Covarelli L."/>
            <person name="Solomon P.S."/>
            <person name="Rusu A.G."/>
            <person name="Marshall M."/>
            <person name="Kazan K."/>
            <person name="Chakraborty S."/>
            <person name="McDonald B.A."/>
            <person name="Manners J.M."/>
        </authorList>
    </citation>
    <scope>NUCLEOTIDE SEQUENCE [LARGE SCALE GENOMIC DNA]</scope>
    <source>
        <strain evidence="1 2">CS3096</strain>
    </source>
</reference>
<dbReference type="GeneID" id="20370937"/>
<evidence type="ECO:0000313" key="1">
    <source>
        <dbReference type="EMBL" id="EKJ67505.1"/>
    </source>
</evidence>
<dbReference type="EMBL" id="AFNW01000634">
    <property type="protein sequence ID" value="EKJ67505.1"/>
    <property type="molecule type" value="Genomic_DNA"/>
</dbReference>
<evidence type="ECO:0000313" key="2">
    <source>
        <dbReference type="Proteomes" id="UP000007978"/>
    </source>
</evidence>
<accession>K3VWG2</accession>
<gene>
    <name evidence="1" type="ORF">FPSE_12320</name>
</gene>
<dbReference type="KEGG" id="fpu:FPSE_12320"/>